<protein>
    <recommendedName>
        <fullName evidence="1">RNase H type-1 domain-containing protein</fullName>
    </recommendedName>
</protein>
<dbReference type="AlphaFoldDB" id="B9SD81"/>
<dbReference type="InParanoid" id="B9SD81"/>
<organism evidence="2 3">
    <name type="scientific">Ricinus communis</name>
    <name type="common">Castor bean</name>
    <dbReference type="NCBI Taxonomy" id="3988"/>
    <lineage>
        <taxon>Eukaryota</taxon>
        <taxon>Viridiplantae</taxon>
        <taxon>Streptophyta</taxon>
        <taxon>Embryophyta</taxon>
        <taxon>Tracheophyta</taxon>
        <taxon>Spermatophyta</taxon>
        <taxon>Magnoliopsida</taxon>
        <taxon>eudicotyledons</taxon>
        <taxon>Gunneridae</taxon>
        <taxon>Pentapetalae</taxon>
        <taxon>rosids</taxon>
        <taxon>fabids</taxon>
        <taxon>Malpighiales</taxon>
        <taxon>Euphorbiaceae</taxon>
        <taxon>Acalyphoideae</taxon>
        <taxon>Acalypheae</taxon>
        <taxon>Ricinus</taxon>
    </lineage>
</organism>
<feature type="domain" description="RNase H type-1" evidence="1">
    <location>
        <begin position="24"/>
        <end position="88"/>
    </location>
</feature>
<evidence type="ECO:0000313" key="3">
    <source>
        <dbReference type="Proteomes" id="UP000008311"/>
    </source>
</evidence>
<accession>B9SD81</accession>
<evidence type="ECO:0000259" key="1">
    <source>
        <dbReference type="Pfam" id="PF13456"/>
    </source>
</evidence>
<dbReference type="GO" id="GO:0004523">
    <property type="term" value="F:RNA-DNA hybrid ribonuclease activity"/>
    <property type="evidence" value="ECO:0007669"/>
    <property type="project" value="InterPro"/>
</dbReference>
<dbReference type="PANTHER" id="PTHR47074">
    <property type="entry name" value="BNAC02G40300D PROTEIN"/>
    <property type="match status" value="1"/>
</dbReference>
<reference evidence="3" key="1">
    <citation type="journal article" date="2010" name="Nat. Biotechnol.">
        <title>Draft genome sequence of the oilseed species Ricinus communis.</title>
        <authorList>
            <person name="Chan A.P."/>
            <person name="Crabtree J."/>
            <person name="Zhao Q."/>
            <person name="Lorenzi H."/>
            <person name="Orvis J."/>
            <person name="Puiu D."/>
            <person name="Melake-Berhan A."/>
            <person name="Jones K.M."/>
            <person name="Redman J."/>
            <person name="Chen G."/>
            <person name="Cahoon E.B."/>
            <person name="Gedil M."/>
            <person name="Stanke M."/>
            <person name="Haas B.J."/>
            <person name="Wortman J.R."/>
            <person name="Fraser-Liggett C.M."/>
            <person name="Ravel J."/>
            <person name="Rabinowicz P.D."/>
        </authorList>
    </citation>
    <scope>NUCLEOTIDE SEQUENCE [LARGE SCALE GENOMIC DNA]</scope>
    <source>
        <strain evidence="3">cv. Hale</strain>
    </source>
</reference>
<evidence type="ECO:0000313" key="2">
    <source>
        <dbReference type="EMBL" id="EEF38437.1"/>
    </source>
</evidence>
<name>B9SD81_RICCO</name>
<dbReference type="InterPro" id="IPR002156">
    <property type="entry name" value="RNaseH_domain"/>
</dbReference>
<dbReference type="PANTHER" id="PTHR47074:SF54">
    <property type="entry name" value="RNASE H TYPE-1 DOMAIN-CONTAINING PROTEIN"/>
    <property type="match status" value="1"/>
</dbReference>
<dbReference type="GO" id="GO:0003676">
    <property type="term" value="F:nucleic acid binding"/>
    <property type="evidence" value="ECO:0007669"/>
    <property type="project" value="InterPro"/>
</dbReference>
<dbReference type="Proteomes" id="UP000008311">
    <property type="component" value="Unassembled WGS sequence"/>
</dbReference>
<proteinExistence type="predicted"/>
<dbReference type="InterPro" id="IPR052929">
    <property type="entry name" value="RNase_H-like_EbsB-rel"/>
</dbReference>
<dbReference type="EMBL" id="EQ973926">
    <property type="protein sequence ID" value="EEF38437.1"/>
    <property type="molecule type" value="Genomic_DNA"/>
</dbReference>
<gene>
    <name evidence="2" type="ORF">RCOM_1164230</name>
</gene>
<keyword evidence="3" id="KW-1185">Reference proteome</keyword>
<dbReference type="Pfam" id="PF13456">
    <property type="entry name" value="RVT_3"/>
    <property type="match status" value="1"/>
</dbReference>
<sequence>MALLFRTGLITSGKMGRHRWSRPSLGFVKCNSDASLFTLSQTLGLKVAYEAEAIVLRQAILWVQSLGYSKMILEMDCEHVVDALNSSSCGISDFDIFNS</sequence>